<feature type="compositionally biased region" description="Basic and acidic residues" evidence="1">
    <location>
        <begin position="32"/>
        <end position="49"/>
    </location>
</feature>
<dbReference type="EMBL" id="CM035428">
    <property type="protein sequence ID" value="KAH7302570.1"/>
    <property type="molecule type" value="Genomic_DNA"/>
</dbReference>
<accession>A0A8T2S1B2</accession>
<protein>
    <submittedName>
        <fullName evidence="2">Uncharacterized protein</fullName>
    </submittedName>
</protein>
<keyword evidence="3" id="KW-1185">Reference proteome</keyword>
<name>A0A8T2S1B2_CERRI</name>
<sequence>MSFLVTSERRKMPSFLKSPQPKPSVGGSSLHRNGERNRSSMHHPTDGRAYKMVSTTVTISCDMVKLIAPRLASSFSMRSHRLSKALRSSSYNGSNNDFSSIAAEVDQRRKGPRRCGRAAAAGHRDPGIGVELFRMNSPAYPGAIADCIRFIKASNDR</sequence>
<evidence type="ECO:0000313" key="2">
    <source>
        <dbReference type="EMBL" id="KAH7302570.1"/>
    </source>
</evidence>
<gene>
    <name evidence="2" type="ORF">KP509_23G077500</name>
</gene>
<dbReference type="AlphaFoldDB" id="A0A8T2S1B2"/>
<evidence type="ECO:0000256" key="1">
    <source>
        <dbReference type="SAM" id="MobiDB-lite"/>
    </source>
</evidence>
<feature type="region of interest" description="Disordered" evidence="1">
    <location>
        <begin position="1"/>
        <end position="49"/>
    </location>
</feature>
<proteinExistence type="predicted"/>
<evidence type="ECO:0000313" key="3">
    <source>
        <dbReference type="Proteomes" id="UP000825935"/>
    </source>
</evidence>
<reference evidence="2 3" key="1">
    <citation type="submission" date="2021-08" db="EMBL/GenBank/DDBJ databases">
        <title>WGS assembly of Ceratopteris richardii.</title>
        <authorList>
            <person name="Marchant D.B."/>
            <person name="Chen G."/>
            <person name="Jenkins J."/>
            <person name="Shu S."/>
            <person name="Leebens-Mack J."/>
            <person name="Grimwood J."/>
            <person name="Schmutz J."/>
            <person name="Soltis P."/>
            <person name="Soltis D."/>
            <person name="Chen Z.-H."/>
        </authorList>
    </citation>
    <scope>NUCLEOTIDE SEQUENCE [LARGE SCALE GENOMIC DNA]</scope>
    <source>
        <strain evidence="2">Whitten #5841</strain>
        <tissue evidence="2">Leaf</tissue>
    </source>
</reference>
<comment type="caution">
    <text evidence="2">The sequence shown here is derived from an EMBL/GenBank/DDBJ whole genome shotgun (WGS) entry which is preliminary data.</text>
</comment>
<organism evidence="2 3">
    <name type="scientific">Ceratopteris richardii</name>
    <name type="common">Triangle waterfern</name>
    <dbReference type="NCBI Taxonomy" id="49495"/>
    <lineage>
        <taxon>Eukaryota</taxon>
        <taxon>Viridiplantae</taxon>
        <taxon>Streptophyta</taxon>
        <taxon>Embryophyta</taxon>
        <taxon>Tracheophyta</taxon>
        <taxon>Polypodiopsida</taxon>
        <taxon>Polypodiidae</taxon>
        <taxon>Polypodiales</taxon>
        <taxon>Pteridineae</taxon>
        <taxon>Pteridaceae</taxon>
        <taxon>Parkerioideae</taxon>
        <taxon>Ceratopteris</taxon>
    </lineage>
</organism>
<dbReference type="Proteomes" id="UP000825935">
    <property type="component" value="Chromosome 23"/>
</dbReference>